<organism evidence="1 2">
    <name type="scientific">Aerococcus urinaehominis</name>
    <dbReference type="NCBI Taxonomy" id="128944"/>
    <lineage>
        <taxon>Bacteria</taxon>
        <taxon>Bacillati</taxon>
        <taxon>Bacillota</taxon>
        <taxon>Bacilli</taxon>
        <taxon>Lactobacillales</taxon>
        <taxon>Aerococcaceae</taxon>
        <taxon>Aerococcus</taxon>
    </lineage>
</organism>
<dbReference type="EMBL" id="CP014163">
    <property type="protein sequence ID" value="AMB99280.1"/>
    <property type="molecule type" value="Genomic_DNA"/>
</dbReference>
<accession>A0A109RHX2</accession>
<keyword evidence="2" id="KW-1185">Reference proteome</keyword>
<dbReference type="RefSeq" id="WP_067978711.1">
    <property type="nucleotide sequence ID" value="NZ_CP014163.1"/>
</dbReference>
<dbReference type="AlphaFoldDB" id="A0A109RHX2"/>
<dbReference type="STRING" id="128944.AWM75_04360"/>
<sequence>MKILHEKTIKAERLLKIKGGGKRTDVASNMLSWAAAGYRICPAYKPVCAVVGGAAGAAYGAWGN</sequence>
<reference evidence="2" key="2">
    <citation type="submission" date="2016-01" db="EMBL/GenBank/DDBJ databases">
        <title>Six Aerococcus type strain genome sequencing and assembly using PacBio and Illumina Hiseq.</title>
        <authorList>
            <person name="Carkaci D."/>
            <person name="Dargis R."/>
            <person name="Nielsen X.C."/>
            <person name="Skovgaard O."/>
            <person name="Fuursted K."/>
            <person name="Christensen J.J."/>
        </authorList>
    </citation>
    <scope>NUCLEOTIDE SEQUENCE [LARGE SCALE GENOMIC DNA]</scope>
    <source>
        <strain evidence="2">CCUG42038B</strain>
    </source>
</reference>
<reference evidence="1 2" key="1">
    <citation type="journal article" date="2016" name="Genome Announc.">
        <title>Complete Genome Sequences of Aerococcus christensenii CCUG 28831T, Aerococcus sanguinicola CCUG 43001T, Aerococcus urinae CCUG 36881T, Aerococcus urinaeequi CCUG 28094T, Aerococcus urinaehominis CCUG 42038 BT, and Aerococcus viridans CCUG 4311T.</title>
        <authorList>
            <person name="Carkaci D."/>
            <person name="Dargis R."/>
            <person name="Nielsen X.C."/>
            <person name="Skovgaard O."/>
            <person name="Fuursted K."/>
            <person name="Christensen J.J."/>
        </authorList>
    </citation>
    <scope>NUCLEOTIDE SEQUENCE [LARGE SCALE GENOMIC DNA]</scope>
    <source>
        <strain evidence="1 2">CCUG42038B</strain>
    </source>
</reference>
<protein>
    <submittedName>
        <fullName evidence="1">Uncharacterized protein</fullName>
    </submittedName>
</protein>
<gene>
    <name evidence="1" type="ORF">AWM75_04360</name>
</gene>
<evidence type="ECO:0000313" key="1">
    <source>
        <dbReference type="EMBL" id="AMB99280.1"/>
    </source>
</evidence>
<evidence type="ECO:0000313" key="2">
    <source>
        <dbReference type="Proteomes" id="UP000062260"/>
    </source>
</evidence>
<proteinExistence type="predicted"/>
<dbReference type="Proteomes" id="UP000062260">
    <property type="component" value="Chromosome"/>
</dbReference>
<dbReference type="KEGG" id="auh:AWM75_04360"/>
<name>A0A109RHX2_9LACT</name>